<keyword evidence="1" id="KW-0575">Peroxidase</keyword>
<name>A0A4U0UH20_9PEZI</name>
<feature type="region of interest" description="Disordered" evidence="5">
    <location>
        <begin position="372"/>
        <end position="418"/>
    </location>
</feature>
<feature type="region of interest" description="Disordered" evidence="5">
    <location>
        <begin position="649"/>
        <end position="681"/>
    </location>
</feature>
<dbReference type="InterPro" id="IPR000866">
    <property type="entry name" value="AhpC/TSA"/>
</dbReference>
<feature type="transmembrane region" description="Helical" evidence="6">
    <location>
        <begin position="158"/>
        <end position="182"/>
    </location>
</feature>
<dbReference type="GO" id="GO:0006979">
    <property type="term" value="P:response to oxidative stress"/>
    <property type="evidence" value="ECO:0007669"/>
    <property type="project" value="TreeGrafter"/>
</dbReference>
<dbReference type="Proteomes" id="UP000310066">
    <property type="component" value="Unassembled WGS sequence"/>
</dbReference>
<feature type="compositionally biased region" description="Polar residues" evidence="5">
    <location>
        <begin position="652"/>
        <end position="663"/>
    </location>
</feature>
<evidence type="ECO:0000256" key="3">
    <source>
        <dbReference type="ARBA" id="ARBA00023002"/>
    </source>
</evidence>
<dbReference type="STRING" id="329885.A0A4U0UH20"/>
<dbReference type="PANTHER" id="PTHR10681">
    <property type="entry name" value="THIOREDOXIN PEROXIDASE"/>
    <property type="match status" value="1"/>
</dbReference>
<gene>
    <name evidence="8" type="ORF">B0A54_13821</name>
</gene>
<sequence>MSSVLHNLLHLPSGLRAQAFRQTLRTPCRPSRLESSLKRSFTSTPRILKQNNRPPKKPSTTTPPPRQPPEPSQKPFNPPPPPKLDYNAARSTLPTYADTLLSNHANPILLYKAPSHRSFYITSYFFGGLLLIGAYNWALVVSEPPPGVNDQGSWGRYLMTGVTMGTTLVVSIFGTVLILAPVGMVGRISLLRSPAIGVMAEQGVRLPPMLRVEMEAPLPFMTRKTYELAPSKALLDRNVSAVDIELTSIPLKDAQAFTSDSAHLSAGTPKLQHPPRDAVSRFIRTLTRDIRRMFYREGFAYLRSDKYGNWKVDLQHCELLDQGRPLDRLTVADPSSGLVRADVDVDASIRRPSIAGRAILPRDTTEIVHARDQGADDGEVEESDEEGVVAGAQVVDGGEDGPGEGYDGDDEEDEDVGGGEEVGVDVLVDEPGQHAHDGDEGDDLEEAPGEEEEAGDCHRDGGWGPFSSRLEEFLYSRSCAVVFCSTDSEHCLKVWNSTSEMEGGLGSLHIPLMSDCNHEVSRAYGVLNEKLGVAQRALFIIDPKGLVRAVTVNDDDVGRSVDETQRVLDALVFRDEFGEGCPVDWKKGDKGIATKTELEGKLELKKSWSEWARPKLNRAWSGTSQRSMASAVSMSCHNASLARSIPVLDVTSDGSPQSHQSPVSGRASPMVSPTSGMGGQSQMEEAMMLQRMENITAAMQNQSVGLTN</sequence>
<evidence type="ECO:0000256" key="5">
    <source>
        <dbReference type="SAM" id="MobiDB-lite"/>
    </source>
</evidence>
<dbReference type="AlphaFoldDB" id="A0A4U0UH20"/>
<dbReference type="GO" id="GO:0005829">
    <property type="term" value="C:cytosol"/>
    <property type="evidence" value="ECO:0007669"/>
    <property type="project" value="TreeGrafter"/>
</dbReference>
<feature type="region of interest" description="Disordered" evidence="5">
    <location>
        <begin position="431"/>
        <end position="462"/>
    </location>
</feature>
<dbReference type="Gene3D" id="3.40.30.10">
    <property type="entry name" value="Glutaredoxin"/>
    <property type="match status" value="1"/>
</dbReference>
<evidence type="ECO:0000256" key="6">
    <source>
        <dbReference type="SAM" id="Phobius"/>
    </source>
</evidence>
<dbReference type="OrthoDB" id="185659at2759"/>
<reference evidence="8 9" key="1">
    <citation type="submission" date="2017-03" db="EMBL/GenBank/DDBJ databases">
        <title>Genomes of endolithic fungi from Antarctica.</title>
        <authorList>
            <person name="Coleine C."/>
            <person name="Masonjones S."/>
            <person name="Stajich J.E."/>
        </authorList>
    </citation>
    <scope>NUCLEOTIDE SEQUENCE [LARGE SCALE GENOMIC DNA]</scope>
    <source>
        <strain evidence="8 9">CCFEE 5311</strain>
    </source>
</reference>
<evidence type="ECO:0000256" key="2">
    <source>
        <dbReference type="ARBA" id="ARBA00022862"/>
    </source>
</evidence>
<evidence type="ECO:0000256" key="4">
    <source>
        <dbReference type="ARBA" id="ARBA00023284"/>
    </source>
</evidence>
<keyword evidence="3" id="KW-0560">Oxidoreductase</keyword>
<keyword evidence="6" id="KW-0812">Transmembrane</keyword>
<dbReference type="SUPFAM" id="SSF52833">
    <property type="entry name" value="Thioredoxin-like"/>
    <property type="match status" value="1"/>
</dbReference>
<feature type="region of interest" description="Disordered" evidence="5">
    <location>
        <begin position="26"/>
        <end position="88"/>
    </location>
</feature>
<keyword evidence="4" id="KW-0676">Redox-active center</keyword>
<evidence type="ECO:0000313" key="9">
    <source>
        <dbReference type="Proteomes" id="UP000310066"/>
    </source>
</evidence>
<feature type="compositionally biased region" description="Pro residues" evidence="5">
    <location>
        <begin position="61"/>
        <end position="83"/>
    </location>
</feature>
<feature type="compositionally biased region" description="Polar residues" evidence="5">
    <location>
        <begin position="671"/>
        <end position="681"/>
    </location>
</feature>
<dbReference type="GO" id="GO:0033554">
    <property type="term" value="P:cellular response to stress"/>
    <property type="evidence" value="ECO:0007669"/>
    <property type="project" value="TreeGrafter"/>
</dbReference>
<evidence type="ECO:0000256" key="1">
    <source>
        <dbReference type="ARBA" id="ARBA00022559"/>
    </source>
</evidence>
<feature type="domain" description="Alkyl hydroperoxide reductase subunit C/ Thiol specific antioxidant" evidence="7">
    <location>
        <begin position="466"/>
        <end position="549"/>
    </location>
</feature>
<evidence type="ECO:0000259" key="7">
    <source>
        <dbReference type="Pfam" id="PF00578"/>
    </source>
</evidence>
<dbReference type="InterPro" id="IPR036249">
    <property type="entry name" value="Thioredoxin-like_sf"/>
</dbReference>
<feature type="compositionally biased region" description="Polar residues" evidence="5">
    <location>
        <begin position="38"/>
        <end position="52"/>
    </location>
</feature>
<accession>A0A4U0UH20</accession>
<organism evidence="8 9">
    <name type="scientific">Friedmanniomyces endolithicus</name>
    <dbReference type="NCBI Taxonomy" id="329885"/>
    <lineage>
        <taxon>Eukaryota</taxon>
        <taxon>Fungi</taxon>
        <taxon>Dikarya</taxon>
        <taxon>Ascomycota</taxon>
        <taxon>Pezizomycotina</taxon>
        <taxon>Dothideomycetes</taxon>
        <taxon>Dothideomycetidae</taxon>
        <taxon>Mycosphaerellales</taxon>
        <taxon>Teratosphaeriaceae</taxon>
        <taxon>Friedmanniomyces</taxon>
    </lineage>
</organism>
<dbReference type="InterPro" id="IPR050217">
    <property type="entry name" value="Peroxiredoxin"/>
</dbReference>
<dbReference type="GO" id="GO:0042744">
    <property type="term" value="P:hydrogen peroxide catabolic process"/>
    <property type="evidence" value="ECO:0007669"/>
    <property type="project" value="TreeGrafter"/>
</dbReference>
<comment type="caution">
    <text evidence="8">The sequence shown here is derived from an EMBL/GenBank/DDBJ whole genome shotgun (WGS) entry which is preliminary data.</text>
</comment>
<feature type="compositionally biased region" description="Acidic residues" evidence="5">
    <location>
        <begin position="397"/>
        <end position="418"/>
    </location>
</feature>
<dbReference type="Pfam" id="PF00578">
    <property type="entry name" value="AhpC-TSA"/>
    <property type="match status" value="1"/>
</dbReference>
<keyword evidence="6" id="KW-1133">Transmembrane helix</keyword>
<dbReference type="GO" id="GO:0008379">
    <property type="term" value="F:thioredoxin peroxidase activity"/>
    <property type="evidence" value="ECO:0007669"/>
    <property type="project" value="TreeGrafter"/>
</dbReference>
<dbReference type="GO" id="GO:0045454">
    <property type="term" value="P:cell redox homeostasis"/>
    <property type="evidence" value="ECO:0007669"/>
    <property type="project" value="TreeGrafter"/>
</dbReference>
<protein>
    <recommendedName>
        <fullName evidence="7">Alkyl hydroperoxide reductase subunit C/ Thiol specific antioxidant domain-containing protein</fullName>
    </recommendedName>
</protein>
<dbReference type="EMBL" id="NAJP01000078">
    <property type="protein sequence ID" value="TKA34677.1"/>
    <property type="molecule type" value="Genomic_DNA"/>
</dbReference>
<feature type="compositionally biased region" description="Acidic residues" evidence="5">
    <location>
        <begin position="439"/>
        <end position="454"/>
    </location>
</feature>
<feature type="transmembrane region" description="Helical" evidence="6">
    <location>
        <begin position="119"/>
        <end position="138"/>
    </location>
</feature>
<feature type="compositionally biased region" description="Acidic residues" evidence="5">
    <location>
        <begin position="375"/>
        <end position="387"/>
    </location>
</feature>
<keyword evidence="6" id="KW-0472">Membrane</keyword>
<proteinExistence type="predicted"/>
<dbReference type="PANTHER" id="PTHR10681:SF171">
    <property type="entry name" value="PEROXIREDOXIN 4"/>
    <property type="match status" value="1"/>
</dbReference>
<keyword evidence="2" id="KW-0049">Antioxidant</keyword>
<evidence type="ECO:0000313" key="8">
    <source>
        <dbReference type="EMBL" id="TKA34677.1"/>
    </source>
</evidence>